<name>A0A2A2LEI5_9BILA</name>
<evidence type="ECO:0000256" key="3">
    <source>
        <dbReference type="ARBA" id="ARBA00022475"/>
    </source>
</evidence>
<evidence type="ECO:0000313" key="9">
    <source>
        <dbReference type="EMBL" id="PAV84593.1"/>
    </source>
</evidence>
<dbReference type="AlphaFoldDB" id="A0A2A2LEI5"/>
<evidence type="ECO:0000256" key="4">
    <source>
        <dbReference type="ARBA" id="ARBA00022692"/>
    </source>
</evidence>
<keyword evidence="5 7" id="KW-1133">Transmembrane helix</keyword>
<dbReference type="OrthoDB" id="6136301at2759"/>
<feature type="transmembrane region" description="Helical" evidence="7">
    <location>
        <begin position="43"/>
        <end position="69"/>
    </location>
</feature>
<feature type="transmembrane region" description="Helical" evidence="7">
    <location>
        <begin position="76"/>
        <end position="99"/>
    </location>
</feature>
<evidence type="ECO:0000256" key="2">
    <source>
        <dbReference type="ARBA" id="ARBA00008789"/>
    </source>
</evidence>
<evidence type="ECO:0000256" key="8">
    <source>
        <dbReference type="SAM" id="MobiDB-lite"/>
    </source>
</evidence>
<keyword evidence="4 7" id="KW-0812">Transmembrane</keyword>
<evidence type="ECO:0000256" key="7">
    <source>
        <dbReference type="RuleBase" id="RU910716"/>
    </source>
</evidence>
<gene>
    <name evidence="9" type="ORF">WR25_04298</name>
</gene>
<dbReference type="InterPro" id="IPR050895">
    <property type="entry name" value="XK-related_scramblase"/>
</dbReference>
<dbReference type="PANTHER" id="PTHR16024">
    <property type="entry name" value="XK-RELATED PROTEIN"/>
    <property type="match status" value="1"/>
</dbReference>
<reference evidence="9 10" key="1">
    <citation type="journal article" date="2017" name="Curr. Biol.">
        <title>Genome architecture and evolution of a unichromosomal asexual nematode.</title>
        <authorList>
            <person name="Fradin H."/>
            <person name="Zegar C."/>
            <person name="Gutwein M."/>
            <person name="Lucas J."/>
            <person name="Kovtun M."/>
            <person name="Corcoran D."/>
            <person name="Baugh L.R."/>
            <person name="Kiontke K."/>
            <person name="Gunsalus K."/>
            <person name="Fitch D.H."/>
            <person name="Piano F."/>
        </authorList>
    </citation>
    <scope>NUCLEOTIDE SEQUENCE [LARGE SCALE GENOMIC DNA]</scope>
    <source>
        <strain evidence="9">PF1309</strain>
    </source>
</reference>
<feature type="transmembrane region" description="Helical" evidence="7">
    <location>
        <begin position="264"/>
        <end position="284"/>
    </location>
</feature>
<feature type="transmembrane region" description="Helical" evidence="7">
    <location>
        <begin position="352"/>
        <end position="371"/>
    </location>
</feature>
<keyword evidence="6 7" id="KW-0472">Membrane</keyword>
<feature type="transmembrane region" description="Helical" evidence="7">
    <location>
        <begin position="322"/>
        <end position="340"/>
    </location>
</feature>
<dbReference type="Proteomes" id="UP000218231">
    <property type="component" value="Unassembled WGS sequence"/>
</dbReference>
<dbReference type="Pfam" id="PF09815">
    <property type="entry name" value="XK-related"/>
    <property type="match status" value="1"/>
</dbReference>
<dbReference type="InterPro" id="IPR018629">
    <property type="entry name" value="XK-rel"/>
</dbReference>
<feature type="region of interest" description="Disordered" evidence="8">
    <location>
        <begin position="414"/>
        <end position="449"/>
    </location>
</feature>
<feature type="transmembrane region" description="Helical" evidence="7">
    <location>
        <begin position="383"/>
        <end position="403"/>
    </location>
</feature>
<proteinExistence type="inferred from homology"/>
<keyword evidence="10" id="KW-1185">Reference proteome</keyword>
<dbReference type="GO" id="GO:0070782">
    <property type="term" value="P:phosphatidylserine exposure on apoptotic cell surface"/>
    <property type="evidence" value="ECO:0007669"/>
    <property type="project" value="TreeGrafter"/>
</dbReference>
<feature type="transmembrane region" description="Helical" evidence="7">
    <location>
        <begin position="225"/>
        <end position="244"/>
    </location>
</feature>
<evidence type="ECO:0000256" key="6">
    <source>
        <dbReference type="ARBA" id="ARBA00023136"/>
    </source>
</evidence>
<sequence length="449" mass="51912">MTLTLKCFPALDELEETDFGSKEEDKTECDELPRSLEVENIDIFFAIFSIVSYVLDFITDTALAISLIISGNNLQGALILFFAIVPQCIINVISLHWIYEDGDKVDVGLQRRINAQDSRKKSNKCPCAAFPNEGVISTIFRFFFQAGPLWWYTKYIRNALLVRSAKDAKSRKAHFIRMVEAERDAAMLRFLEAMLESLPQLLIQFTLFSYNIWDKWSTREFRVNYSFLISSSVSLLSISWSFAAQHRSSRMANPNKINVHPIEMLLIVIWRFFTVLSRTILLILGFMYFRLYFFIFVVIHVLISAYHIVSMQWSHFGPGLQSVKYSLVCLTAVIHLFFPFNLSDGGTFHRYFTAYSIEFLEGGLIFFVILRNYTFTFPFKIEYVSISSGTFLIGIFLMIFYYVKVHPNRRRAQRAMVKEQDNDEDPKQLEGGRENAAIDNEPATKSTAN</sequence>
<accession>A0A2A2LEI5</accession>
<feature type="compositionally biased region" description="Basic and acidic residues" evidence="8">
    <location>
        <begin position="416"/>
        <end position="433"/>
    </location>
</feature>
<dbReference type="PANTHER" id="PTHR16024:SF6">
    <property type="entry name" value="XK-RELATED PROTEIN"/>
    <property type="match status" value="1"/>
</dbReference>
<comment type="similarity">
    <text evidence="2 7">Belongs to the XK family.</text>
</comment>
<evidence type="ECO:0000256" key="1">
    <source>
        <dbReference type="ARBA" id="ARBA00004651"/>
    </source>
</evidence>
<comment type="caution">
    <text evidence="9">The sequence shown here is derived from an EMBL/GenBank/DDBJ whole genome shotgun (WGS) entry which is preliminary data.</text>
</comment>
<evidence type="ECO:0000313" key="10">
    <source>
        <dbReference type="Proteomes" id="UP000218231"/>
    </source>
</evidence>
<dbReference type="STRING" id="2018661.A0A2A2LEI5"/>
<evidence type="ECO:0000256" key="5">
    <source>
        <dbReference type="ARBA" id="ARBA00022989"/>
    </source>
</evidence>
<organism evidence="9 10">
    <name type="scientific">Diploscapter pachys</name>
    <dbReference type="NCBI Taxonomy" id="2018661"/>
    <lineage>
        <taxon>Eukaryota</taxon>
        <taxon>Metazoa</taxon>
        <taxon>Ecdysozoa</taxon>
        <taxon>Nematoda</taxon>
        <taxon>Chromadorea</taxon>
        <taxon>Rhabditida</taxon>
        <taxon>Rhabditina</taxon>
        <taxon>Rhabditomorpha</taxon>
        <taxon>Rhabditoidea</taxon>
        <taxon>Rhabditidae</taxon>
        <taxon>Diploscapter</taxon>
    </lineage>
</organism>
<dbReference type="GO" id="GO:1902742">
    <property type="term" value="P:apoptotic process involved in development"/>
    <property type="evidence" value="ECO:0007669"/>
    <property type="project" value="TreeGrafter"/>
</dbReference>
<keyword evidence="3" id="KW-1003">Cell membrane</keyword>
<feature type="transmembrane region" description="Helical" evidence="7">
    <location>
        <begin position="291"/>
        <end position="310"/>
    </location>
</feature>
<protein>
    <recommendedName>
        <fullName evidence="7">XK-related protein</fullName>
    </recommendedName>
</protein>
<dbReference type="GO" id="GO:0005886">
    <property type="term" value="C:plasma membrane"/>
    <property type="evidence" value="ECO:0007669"/>
    <property type="project" value="UniProtKB-SubCell"/>
</dbReference>
<dbReference type="EMBL" id="LIAE01006836">
    <property type="protein sequence ID" value="PAV84593.1"/>
    <property type="molecule type" value="Genomic_DNA"/>
</dbReference>
<dbReference type="GO" id="GO:0043652">
    <property type="term" value="P:engulfment of apoptotic cell"/>
    <property type="evidence" value="ECO:0007669"/>
    <property type="project" value="TreeGrafter"/>
</dbReference>
<comment type="subcellular location">
    <subcellularLocation>
        <location evidence="1">Cell membrane</location>
        <topology evidence="1">Multi-pass membrane protein</topology>
    </subcellularLocation>
    <subcellularLocation>
        <location evidence="7">Membrane</location>
        <topology evidence="7">Multi-pass membrane protein</topology>
    </subcellularLocation>
</comment>